<dbReference type="GO" id="GO:0005783">
    <property type="term" value="C:endoplasmic reticulum"/>
    <property type="evidence" value="ECO:0007669"/>
    <property type="project" value="TreeGrafter"/>
</dbReference>
<feature type="transmembrane region" description="Helical" evidence="2">
    <location>
        <begin position="100"/>
        <end position="122"/>
    </location>
</feature>
<protein>
    <recommendedName>
        <fullName evidence="3">DUF1746 domain-containing protein</fullName>
    </recommendedName>
</protein>
<proteinExistence type="predicted"/>
<feature type="domain" description="DUF1746" evidence="3">
    <location>
        <begin position="11"/>
        <end position="117"/>
    </location>
</feature>
<dbReference type="AlphaFoldDB" id="A0A5C3ELY5"/>
<name>A0A5C3ELY5_9BASI</name>
<evidence type="ECO:0000259" key="3">
    <source>
        <dbReference type="Pfam" id="PF08508"/>
    </source>
</evidence>
<feature type="compositionally biased region" description="Pro residues" evidence="1">
    <location>
        <begin position="214"/>
        <end position="226"/>
    </location>
</feature>
<dbReference type="InterPro" id="IPR038967">
    <property type="entry name" value="Dsc4-like"/>
</dbReference>
<feature type="transmembrane region" description="Helical" evidence="2">
    <location>
        <begin position="12"/>
        <end position="35"/>
    </location>
</feature>
<dbReference type="GO" id="GO:0032933">
    <property type="term" value="P:SREBP signaling pathway"/>
    <property type="evidence" value="ECO:0007669"/>
    <property type="project" value="InterPro"/>
</dbReference>
<dbReference type="GO" id="GO:0044695">
    <property type="term" value="C:Dsc E3 ubiquitin ligase complex"/>
    <property type="evidence" value="ECO:0007669"/>
    <property type="project" value="InterPro"/>
</dbReference>
<evidence type="ECO:0000256" key="2">
    <source>
        <dbReference type="SAM" id="Phobius"/>
    </source>
</evidence>
<dbReference type="Pfam" id="PF08508">
    <property type="entry name" value="DUF1746"/>
    <property type="match status" value="1"/>
</dbReference>
<evidence type="ECO:0000313" key="4">
    <source>
        <dbReference type="EMBL" id="SPO31110.1"/>
    </source>
</evidence>
<dbReference type="EMBL" id="OOIN01000036">
    <property type="protein sequence ID" value="SPO31110.1"/>
    <property type="molecule type" value="Genomic_DNA"/>
</dbReference>
<dbReference type="OrthoDB" id="5428737at2759"/>
<feature type="transmembrane region" description="Helical" evidence="2">
    <location>
        <begin position="55"/>
        <end position="75"/>
    </location>
</feature>
<dbReference type="PANTHER" id="PTHR39405:SF1">
    <property type="entry name" value="DSC E3 UBIQUITIN LIGASE COMPLEX SUBUNIT 4"/>
    <property type="match status" value="1"/>
</dbReference>
<reference evidence="4 5" key="1">
    <citation type="submission" date="2018-03" db="EMBL/GenBank/DDBJ databases">
        <authorList>
            <person name="Guldener U."/>
        </authorList>
    </citation>
    <scope>NUCLEOTIDE SEQUENCE [LARGE SCALE GENOMIC DNA]</scope>
    <source>
        <strain evidence="4 5">NBRC100155</strain>
    </source>
</reference>
<accession>A0A5C3ELY5</accession>
<feature type="compositionally biased region" description="Polar residues" evidence="1">
    <location>
        <begin position="251"/>
        <end position="260"/>
    </location>
</feature>
<keyword evidence="2" id="KW-0812">Transmembrane</keyword>
<dbReference type="InterPro" id="IPR013715">
    <property type="entry name" value="DUF1746"/>
</dbReference>
<keyword evidence="5" id="KW-1185">Reference proteome</keyword>
<gene>
    <name evidence="4" type="ORF">UTRI_05248_B</name>
</gene>
<dbReference type="Proteomes" id="UP000324022">
    <property type="component" value="Unassembled WGS sequence"/>
</dbReference>
<feature type="region of interest" description="Disordered" evidence="1">
    <location>
        <begin position="201"/>
        <end position="266"/>
    </location>
</feature>
<sequence length="335" mass="37570">MYFERKELIQSLDLLCFILFVYTWLLDNRTFLLIIKAALQVQFCNPLQMHPTWSLPFFIVFLLCLNLLLALAHLWTPPSLTNTGDAILIDFVGQTTTPGWIHMLLVDASVCFVQLLMTIVAFEMGKDETKPDDEASALDDLTSRLEADDLGQGWDVRDEEATLFGLDPEEERKRQRSSLTHHIAVIRLRPIYDQILSRDFLPNQPTEQNDAGPEPTPPPPPPPPPSSNESNPNRPDTSRIRRFSRRPLPTVPTTTEQSYTGLGPVSADNSWPPMWMIIGRNLVGGTSPRLASLRPVFSGFASIRNGVAGRFGRSLSSAPERSQYSRINPDASSET</sequence>
<evidence type="ECO:0000256" key="1">
    <source>
        <dbReference type="SAM" id="MobiDB-lite"/>
    </source>
</evidence>
<dbReference type="PANTHER" id="PTHR39405">
    <property type="entry name" value="DSC E3 UBIQUITIN LIGASE COMPLEX SUBUNIT 4"/>
    <property type="match status" value="1"/>
</dbReference>
<keyword evidence="2" id="KW-1133">Transmembrane helix</keyword>
<evidence type="ECO:0000313" key="5">
    <source>
        <dbReference type="Proteomes" id="UP000324022"/>
    </source>
</evidence>
<keyword evidence="2" id="KW-0472">Membrane</keyword>
<organism evidence="4 5">
    <name type="scientific">Ustilago trichophora</name>
    <dbReference type="NCBI Taxonomy" id="86804"/>
    <lineage>
        <taxon>Eukaryota</taxon>
        <taxon>Fungi</taxon>
        <taxon>Dikarya</taxon>
        <taxon>Basidiomycota</taxon>
        <taxon>Ustilaginomycotina</taxon>
        <taxon>Ustilaginomycetes</taxon>
        <taxon>Ustilaginales</taxon>
        <taxon>Ustilaginaceae</taxon>
        <taxon>Ustilago</taxon>
    </lineage>
</organism>